<dbReference type="SUPFAM" id="SSF54534">
    <property type="entry name" value="FKBP-like"/>
    <property type="match status" value="1"/>
</dbReference>
<evidence type="ECO:0000256" key="8">
    <source>
        <dbReference type="ARBA" id="ARBA00023235"/>
    </source>
</evidence>
<gene>
    <name evidence="11 16" type="primary">tig</name>
    <name evidence="16" type="ORF">NDI38_00260</name>
</gene>
<feature type="region of interest" description="Disordered" evidence="14">
    <location>
        <begin position="463"/>
        <end position="541"/>
    </location>
</feature>
<evidence type="ECO:0000256" key="12">
    <source>
        <dbReference type="PROSITE-ProRule" id="PRU00277"/>
    </source>
</evidence>
<dbReference type="GO" id="GO:0003755">
    <property type="term" value="F:peptidyl-prolyl cis-trans isomerase activity"/>
    <property type="evidence" value="ECO:0007669"/>
    <property type="project" value="UniProtKB-EC"/>
</dbReference>
<organism evidence="16 17">
    <name type="scientific">Stenomitos frigidus AS-A4</name>
    <dbReference type="NCBI Taxonomy" id="2933935"/>
    <lineage>
        <taxon>Bacteria</taxon>
        <taxon>Bacillati</taxon>
        <taxon>Cyanobacteriota</taxon>
        <taxon>Cyanophyceae</taxon>
        <taxon>Leptolyngbyales</taxon>
        <taxon>Leptolyngbyaceae</taxon>
        <taxon>Stenomitos</taxon>
    </lineage>
</organism>
<dbReference type="Pfam" id="PF05697">
    <property type="entry name" value="Trigger_N"/>
    <property type="match status" value="1"/>
</dbReference>
<comment type="caution">
    <text evidence="16">The sequence shown here is derived from an EMBL/GenBank/DDBJ whole genome shotgun (WGS) entry which is preliminary data.</text>
</comment>
<dbReference type="InterPro" id="IPR008880">
    <property type="entry name" value="Trigger_fac_C"/>
</dbReference>
<evidence type="ECO:0000256" key="3">
    <source>
        <dbReference type="ARBA" id="ARBA00013194"/>
    </source>
</evidence>
<evidence type="ECO:0000256" key="1">
    <source>
        <dbReference type="ARBA" id="ARBA00000971"/>
    </source>
</evidence>
<dbReference type="InterPro" id="IPR001179">
    <property type="entry name" value="PPIase_FKBP_dom"/>
</dbReference>
<comment type="similarity">
    <text evidence="2 11 13">Belongs to the FKBP-type PPIase family. Tig subfamily.</text>
</comment>
<dbReference type="NCBIfam" id="TIGR00115">
    <property type="entry name" value="tig"/>
    <property type="match status" value="1"/>
</dbReference>
<dbReference type="InterPro" id="IPR008881">
    <property type="entry name" value="Trigger_fac_ribosome-bd_bac"/>
</dbReference>
<comment type="domain">
    <text evidence="11">Consists of 3 domains; the N-terminus binds the ribosome, the middle domain has PPIase activity, while the C-terminus has intrinsic chaperone activity on its own.</text>
</comment>
<evidence type="ECO:0000259" key="15">
    <source>
        <dbReference type="PROSITE" id="PS50059"/>
    </source>
</evidence>
<protein>
    <recommendedName>
        <fullName evidence="4 11">Trigger factor</fullName>
        <shortName evidence="11">TF</shortName>
        <ecNumber evidence="3 11">5.2.1.8</ecNumber>
    </recommendedName>
    <alternativeName>
        <fullName evidence="10 11">PPIase</fullName>
    </alternativeName>
</protein>
<evidence type="ECO:0000256" key="4">
    <source>
        <dbReference type="ARBA" id="ARBA00016902"/>
    </source>
</evidence>
<comment type="catalytic activity">
    <reaction evidence="1 11 12">
        <text>[protein]-peptidylproline (omega=180) = [protein]-peptidylproline (omega=0)</text>
        <dbReference type="Rhea" id="RHEA:16237"/>
        <dbReference type="Rhea" id="RHEA-COMP:10747"/>
        <dbReference type="Rhea" id="RHEA-COMP:10748"/>
        <dbReference type="ChEBI" id="CHEBI:83833"/>
        <dbReference type="ChEBI" id="CHEBI:83834"/>
        <dbReference type="EC" id="5.2.1.8"/>
    </reaction>
</comment>
<dbReference type="Proteomes" id="UP001476950">
    <property type="component" value="Unassembled WGS sequence"/>
</dbReference>
<keyword evidence="8 11" id="KW-0413">Isomerase</keyword>
<evidence type="ECO:0000256" key="9">
    <source>
        <dbReference type="ARBA" id="ARBA00023306"/>
    </source>
</evidence>
<dbReference type="Gene3D" id="3.30.70.1050">
    <property type="entry name" value="Trigger factor ribosome-binding domain"/>
    <property type="match status" value="1"/>
</dbReference>
<dbReference type="SUPFAM" id="SSF109998">
    <property type="entry name" value="Triger factor/SurA peptide-binding domain-like"/>
    <property type="match status" value="1"/>
</dbReference>
<keyword evidence="7 11" id="KW-0143">Chaperone</keyword>
<keyword evidence="5 11" id="KW-0132">Cell division</keyword>
<dbReference type="EMBL" id="JAMPLM010000001">
    <property type="protein sequence ID" value="MEP1056848.1"/>
    <property type="molecule type" value="Genomic_DNA"/>
</dbReference>
<evidence type="ECO:0000256" key="10">
    <source>
        <dbReference type="ARBA" id="ARBA00029986"/>
    </source>
</evidence>
<dbReference type="PROSITE" id="PS50059">
    <property type="entry name" value="FKBP_PPIASE"/>
    <property type="match status" value="1"/>
</dbReference>
<name>A0ABV0KCT2_9CYAN</name>
<dbReference type="PANTHER" id="PTHR30560">
    <property type="entry name" value="TRIGGER FACTOR CHAPERONE AND PEPTIDYL-PROLYL CIS/TRANS ISOMERASE"/>
    <property type="match status" value="1"/>
</dbReference>
<evidence type="ECO:0000256" key="13">
    <source>
        <dbReference type="RuleBase" id="RU003914"/>
    </source>
</evidence>
<dbReference type="Gene3D" id="1.10.3120.10">
    <property type="entry name" value="Trigger factor, C-terminal domain"/>
    <property type="match status" value="1"/>
</dbReference>
<evidence type="ECO:0000256" key="11">
    <source>
        <dbReference type="HAMAP-Rule" id="MF_00303"/>
    </source>
</evidence>
<proteinExistence type="inferred from homology"/>
<dbReference type="Gene3D" id="3.10.50.40">
    <property type="match status" value="1"/>
</dbReference>
<dbReference type="Pfam" id="PF05698">
    <property type="entry name" value="Trigger_C"/>
    <property type="match status" value="1"/>
</dbReference>
<evidence type="ECO:0000256" key="2">
    <source>
        <dbReference type="ARBA" id="ARBA00005464"/>
    </source>
</evidence>
<dbReference type="InterPro" id="IPR005215">
    <property type="entry name" value="Trig_fac"/>
</dbReference>
<dbReference type="HAMAP" id="MF_00303">
    <property type="entry name" value="Trigger_factor_Tig"/>
    <property type="match status" value="1"/>
</dbReference>
<evidence type="ECO:0000256" key="5">
    <source>
        <dbReference type="ARBA" id="ARBA00022618"/>
    </source>
</evidence>
<dbReference type="PANTHER" id="PTHR30560:SF3">
    <property type="entry name" value="TRIGGER FACTOR-LIKE PROTEIN TIG, CHLOROPLASTIC"/>
    <property type="match status" value="1"/>
</dbReference>
<evidence type="ECO:0000256" key="14">
    <source>
        <dbReference type="SAM" id="MobiDB-lite"/>
    </source>
</evidence>
<feature type="domain" description="PPIase FKBP-type" evidence="15">
    <location>
        <begin position="169"/>
        <end position="264"/>
    </location>
</feature>
<keyword evidence="11" id="KW-0963">Cytoplasm</keyword>
<evidence type="ECO:0000313" key="17">
    <source>
        <dbReference type="Proteomes" id="UP001476950"/>
    </source>
</evidence>
<dbReference type="InterPro" id="IPR046357">
    <property type="entry name" value="PPIase_dom_sf"/>
</dbReference>
<dbReference type="EC" id="5.2.1.8" evidence="3 11"/>
<comment type="function">
    <text evidence="11">Involved in protein export. Acts as a chaperone by maintaining the newly synthesized protein in an open conformation. Functions as a peptidyl-prolyl cis-trans isomerase.</text>
</comment>
<accession>A0ABV0KCT2</accession>
<reference evidence="16 17" key="1">
    <citation type="submission" date="2022-04" db="EMBL/GenBank/DDBJ databases">
        <title>Positive selection, recombination, and allopatry shape intraspecific diversity of widespread and dominant cyanobacteria.</title>
        <authorList>
            <person name="Wei J."/>
            <person name="Shu W."/>
            <person name="Hu C."/>
        </authorList>
    </citation>
    <scope>NUCLEOTIDE SEQUENCE [LARGE SCALE GENOMIC DNA]</scope>
    <source>
        <strain evidence="16 17">AS-A4</strain>
    </source>
</reference>
<evidence type="ECO:0000313" key="16">
    <source>
        <dbReference type="EMBL" id="MEP1056848.1"/>
    </source>
</evidence>
<dbReference type="Pfam" id="PF00254">
    <property type="entry name" value="FKBP_C"/>
    <property type="match status" value="1"/>
</dbReference>
<comment type="subcellular location">
    <subcellularLocation>
        <location evidence="11">Cytoplasm</location>
    </subcellularLocation>
    <text evidence="11">About half TF is bound to the ribosome near the polypeptide exit tunnel while the other half is free in the cytoplasm.</text>
</comment>
<evidence type="ECO:0000256" key="7">
    <source>
        <dbReference type="ARBA" id="ARBA00023186"/>
    </source>
</evidence>
<sequence>MKVTQEKLPASQIGLEIEITPEMSQKAYEQVIQKFTRTANIPGFRKGKVPRQVLVQRFGSMQLKATALEELIDETLKQAIEQEKIDALGNFQLRSSFEELVSQFAPGSALTFSASVDVQPEVTLQQYTDFQLQAEEIKPDAERVEKVLQQYQEQTATLIPVEGRAAQFGDTTVIDYKGVLVSDDPDAEPEPFPGGEAEDFQVELAEGKFIEGFIDGIVGMNPGETKDLPIPFPADYTQETLAGRDAIFTITLKEIKEKELPALDDDFAQEVSEFETLAELRSSLEARYVEEADEKTKANKEQAILDELLKHIEVELPETLIEREMTYLLNQTAMQLQNQGIDVKRLFNQDTIPMLKERSRPEAIDRIKRTLALGEVAKRESIKVEPNEVKAKVAELMAELGDRDIDPDRLQAVVTEDLLKEKIVDWLLERSTVELVPEGTLAKPEDDADADDMEADDAEVTEIAANSTIDVTPVVDTEASSTTDGVDATETEPVALDAALPATEAVGASDETSATDNTTDTEKPKKARKAAKAKAESSDSE</sequence>
<dbReference type="SUPFAM" id="SSF102735">
    <property type="entry name" value="Trigger factor ribosome-binding domain"/>
    <property type="match status" value="1"/>
</dbReference>
<dbReference type="RefSeq" id="WP_190453190.1">
    <property type="nucleotide sequence ID" value="NZ_JAMPLM010000001.1"/>
</dbReference>
<keyword evidence="17" id="KW-1185">Reference proteome</keyword>
<dbReference type="InterPro" id="IPR027304">
    <property type="entry name" value="Trigger_fact/SurA_dom_sf"/>
</dbReference>
<dbReference type="InterPro" id="IPR036611">
    <property type="entry name" value="Trigger_fac_ribosome-bd_sf"/>
</dbReference>
<keyword evidence="9 11" id="KW-0131">Cell cycle</keyword>
<evidence type="ECO:0000256" key="6">
    <source>
        <dbReference type="ARBA" id="ARBA00023110"/>
    </source>
</evidence>
<dbReference type="InterPro" id="IPR037041">
    <property type="entry name" value="Trigger_fac_C_sf"/>
</dbReference>
<keyword evidence="6 11" id="KW-0697">Rotamase</keyword>